<dbReference type="AlphaFoldDB" id="A0A6P5Z5C0"/>
<protein>
    <submittedName>
        <fullName evidence="9">Mitogen-activated protein kinase kinase kinase 17-like</fullName>
    </submittedName>
</protein>
<dbReference type="InterPro" id="IPR008271">
    <property type="entry name" value="Ser/Thr_kinase_AS"/>
</dbReference>
<sequence length="343" mass="38939">MEVKGVRVKVLGRGSYGAVHLVQTIGHVPQFYAVKSADETMSSSLRKEYQILQQFIACPNIVRCFGAFTSVRRGGQGNVFNLFLEYASGGSLLDLMREYGGKIPERDVKCYARMILEGLVDVHKKGYIHSDLKPGNILVFPPQDSIGLNTLKIADFGLVKQYGVEDKRIWEYGFRGTAIYMSPESVIGEVTGALDIWSLGCIIVEMITGKLPWVFRNLKDLRDKLLRGETPQIPENMSSMGKNFLIKCFARDPNQRWTARKLLSHRYLLAEHTLFPVARSYNSSLSSTNFHEKKLFQSPKGFLSYNLFPPAGRRDFLEDVRVQLMKTSLCQREEERRLVKLGV</sequence>
<evidence type="ECO:0000313" key="8">
    <source>
        <dbReference type="Proteomes" id="UP000515121"/>
    </source>
</evidence>
<dbReference type="RefSeq" id="XP_022747914.1">
    <property type="nucleotide sequence ID" value="XM_022892179.1"/>
</dbReference>
<keyword evidence="2 5" id="KW-0547">Nucleotide-binding</keyword>
<dbReference type="GO" id="GO:0005524">
    <property type="term" value="F:ATP binding"/>
    <property type="evidence" value="ECO:0007669"/>
    <property type="project" value="UniProtKB-UniRule"/>
</dbReference>
<dbReference type="PANTHER" id="PTHR48011">
    <property type="entry name" value="CCR4-NOT TRANSCRIPTIONAL COMPLEX SUBUNIT CAF120-RELATED"/>
    <property type="match status" value="1"/>
</dbReference>
<keyword evidence="6" id="KW-0723">Serine/threonine-protein kinase</keyword>
<name>A0A6P5Z5C0_DURZI</name>
<evidence type="ECO:0000256" key="5">
    <source>
        <dbReference type="PROSITE-ProRule" id="PRU10141"/>
    </source>
</evidence>
<evidence type="ECO:0000256" key="2">
    <source>
        <dbReference type="ARBA" id="ARBA00022741"/>
    </source>
</evidence>
<dbReference type="GeneID" id="111297457"/>
<dbReference type="OrthoDB" id="25592at2759"/>
<proteinExistence type="inferred from homology"/>
<dbReference type="PANTHER" id="PTHR48011:SF51">
    <property type="entry name" value="PROTEIN KINASE SUPERFAMILY PROTEIN"/>
    <property type="match status" value="1"/>
</dbReference>
<dbReference type="InterPro" id="IPR017441">
    <property type="entry name" value="Protein_kinase_ATP_BS"/>
</dbReference>
<keyword evidence="1" id="KW-0808">Transferase</keyword>
<dbReference type="PROSITE" id="PS50011">
    <property type="entry name" value="PROTEIN_KINASE_DOM"/>
    <property type="match status" value="1"/>
</dbReference>
<dbReference type="InterPro" id="IPR052751">
    <property type="entry name" value="Plant_MAPKKK"/>
</dbReference>
<dbReference type="KEGG" id="dzi:111297457"/>
<dbReference type="InterPro" id="IPR011009">
    <property type="entry name" value="Kinase-like_dom_sf"/>
</dbReference>
<gene>
    <name evidence="9" type="primary">LOC111297457</name>
</gene>
<keyword evidence="4 5" id="KW-0067">ATP-binding</keyword>
<reference evidence="9" key="1">
    <citation type="submission" date="2025-08" db="UniProtKB">
        <authorList>
            <consortium name="RefSeq"/>
        </authorList>
    </citation>
    <scope>IDENTIFICATION</scope>
    <source>
        <tissue evidence="9">Fruit stalk</tissue>
    </source>
</reference>
<dbReference type="GO" id="GO:0007165">
    <property type="term" value="P:signal transduction"/>
    <property type="evidence" value="ECO:0007669"/>
    <property type="project" value="TreeGrafter"/>
</dbReference>
<dbReference type="SMART" id="SM00220">
    <property type="entry name" value="S_TKc"/>
    <property type="match status" value="1"/>
</dbReference>
<accession>A0A6P5Z5C0</accession>
<feature type="binding site" evidence="5">
    <location>
        <position position="35"/>
    </location>
    <ligand>
        <name>ATP</name>
        <dbReference type="ChEBI" id="CHEBI:30616"/>
    </ligand>
</feature>
<dbReference type="PROSITE" id="PS00108">
    <property type="entry name" value="PROTEIN_KINASE_ST"/>
    <property type="match status" value="1"/>
</dbReference>
<dbReference type="Pfam" id="PF00069">
    <property type="entry name" value="Pkinase"/>
    <property type="match status" value="1"/>
</dbReference>
<feature type="domain" description="Protein kinase" evidence="7">
    <location>
        <begin position="5"/>
        <end position="268"/>
    </location>
</feature>
<evidence type="ECO:0000313" key="9">
    <source>
        <dbReference type="RefSeq" id="XP_022747914.1"/>
    </source>
</evidence>
<dbReference type="InterPro" id="IPR000719">
    <property type="entry name" value="Prot_kinase_dom"/>
</dbReference>
<evidence type="ECO:0000256" key="6">
    <source>
        <dbReference type="RuleBase" id="RU000304"/>
    </source>
</evidence>
<evidence type="ECO:0000259" key="7">
    <source>
        <dbReference type="PROSITE" id="PS50011"/>
    </source>
</evidence>
<comment type="similarity">
    <text evidence="6">Belongs to the protein kinase superfamily.</text>
</comment>
<evidence type="ECO:0000256" key="3">
    <source>
        <dbReference type="ARBA" id="ARBA00022777"/>
    </source>
</evidence>
<keyword evidence="8" id="KW-1185">Reference proteome</keyword>
<dbReference type="Gene3D" id="1.10.510.10">
    <property type="entry name" value="Transferase(Phosphotransferase) domain 1"/>
    <property type="match status" value="1"/>
</dbReference>
<organism evidence="8 9">
    <name type="scientific">Durio zibethinus</name>
    <name type="common">Durian</name>
    <dbReference type="NCBI Taxonomy" id="66656"/>
    <lineage>
        <taxon>Eukaryota</taxon>
        <taxon>Viridiplantae</taxon>
        <taxon>Streptophyta</taxon>
        <taxon>Embryophyta</taxon>
        <taxon>Tracheophyta</taxon>
        <taxon>Spermatophyta</taxon>
        <taxon>Magnoliopsida</taxon>
        <taxon>eudicotyledons</taxon>
        <taxon>Gunneridae</taxon>
        <taxon>Pentapetalae</taxon>
        <taxon>rosids</taxon>
        <taxon>malvids</taxon>
        <taxon>Malvales</taxon>
        <taxon>Malvaceae</taxon>
        <taxon>Helicteroideae</taxon>
        <taxon>Durio</taxon>
    </lineage>
</organism>
<dbReference type="Proteomes" id="UP000515121">
    <property type="component" value="Unplaced"/>
</dbReference>
<dbReference type="PROSITE" id="PS00107">
    <property type="entry name" value="PROTEIN_KINASE_ATP"/>
    <property type="match status" value="1"/>
</dbReference>
<dbReference type="SUPFAM" id="SSF56112">
    <property type="entry name" value="Protein kinase-like (PK-like)"/>
    <property type="match status" value="1"/>
</dbReference>
<evidence type="ECO:0000256" key="4">
    <source>
        <dbReference type="ARBA" id="ARBA00022840"/>
    </source>
</evidence>
<dbReference type="GO" id="GO:0004674">
    <property type="term" value="F:protein serine/threonine kinase activity"/>
    <property type="evidence" value="ECO:0007669"/>
    <property type="project" value="UniProtKB-KW"/>
</dbReference>
<evidence type="ECO:0000256" key="1">
    <source>
        <dbReference type="ARBA" id="ARBA00022679"/>
    </source>
</evidence>
<keyword evidence="3" id="KW-0418">Kinase</keyword>